<keyword evidence="1" id="KW-0812">Transmembrane</keyword>
<keyword evidence="1" id="KW-0472">Membrane</keyword>
<keyword evidence="1" id="KW-1133">Transmembrane helix</keyword>
<name>A0AAV5B6Q8_9ACTN</name>
<dbReference type="RefSeq" id="WP_265590888.1">
    <property type="nucleotide sequence ID" value="NZ_BQKC01000001.1"/>
</dbReference>
<evidence type="ECO:0000313" key="3">
    <source>
        <dbReference type="Proteomes" id="UP001055025"/>
    </source>
</evidence>
<accession>A0AAV5B6Q8</accession>
<comment type="caution">
    <text evidence="2">The sequence shown here is derived from an EMBL/GenBank/DDBJ whole genome shotgun (WGS) entry which is preliminary data.</text>
</comment>
<reference evidence="2" key="1">
    <citation type="journal article" date="2022" name="Int. J. Syst. Evol. Microbiol.">
        <title>Granulimonas faecalis gen. nov., sp. nov., and Leptogranulimonas caecicola gen. nov., sp. nov., novel lactate-producing Atopobiaceae bacteria isolated from mouse intestines, and an emended description of the family Atopobiaceae.</title>
        <authorList>
            <person name="Morinaga K."/>
            <person name="Kusada H."/>
            <person name="Sakamoto S."/>
            <person name="Murakami T."/>
            <person name="Toyoda A."/>
            <person name="Mori H."/>
            <person name="Meng X.Y."/>
            <person name="Takashino M."/>
            <person name="Murotomi K."/>
            <person name="Tamaki H."/>
        </authorList>
    </citation>
    <scope>NUCLEOTIDE SEQUENCE</scope>
    <source>
        <strain evidence="2">OPF53</strain>
    </source>
</reference>
<evidence type="ECO:0000256" key="1">
    <source>
        <dbReference type="SAM" id="Phobius"/>
    </source>
</evidence>
<dbReference type="AlphaFoldDB" id="A0AAV5B6Q8"/>
<sequence length="119" mass="13228">MDPMKLAETVVTLALGGVVTWCVAAINRMGEAGRASERRELERDEALEEGLKALLRCNLVDSYDTYVLGDKRLSVERRTEIDRCYAAYTGLGGNGTGSELYRKIREVPVETFHGMTRKG</sequence>
<protein>
    <submittedName>
        <fullName evidence="2">Uncharacterized protein</fullName>
    </submittedName>
</protein>
<organism evidence="2 3">
    <name type="scientific">Granulimonas faecalis</name>
    <dbReference type="NCBI Taxonomy" id="2894155"/>
    <lineage>
        <taxon>Bacteria</taxon>
        <taxon>Bacillati</taxon>
        <taxon>Actinomycetota</taxon>
        <taxon>Coriobacteriia</taxon>
        <taxon>Coriobacteriales</taxon>
        <taxon>Kribbibacteriaceae</taxon>
        <taxon>Granulimonas</taxon>
    </lineage>
</organism>
<keyword evidence="3" id="KW-1185">Reference proteome</keyword>
<evidence type="ECO:0000313" key="2">
    <source>
        <dbReference type="EMBL" id="GJM55680.1"/>
    </source>
</evidence>
<dbReference type="EMBL" id="BQKC01000001">
    <property type="protein sequence ID" value="GJM55680.1"/>
    <property type="molecule type" value="Genomic_DNA"/>
</dbReference>
<proteinExistence type="predicted"/>
<dbReference type="Proteomes" id="UP001055025">
    <property type="component" value="Unassembled WGS sequence"/>
</dbReference>
<feature type="transmembrane region" description="Helical" evidence="1">
    <location>
        <begin position="6"/>
        <end position="26"/>
    </location>
</feature>
<gene>
    <name evidence="2" type="ORF">ATOP_13350</name>
</gene>